<keyword evidence="1" id="KW-0472">Membrane</keyword>
<dbReference type="InterPro" id="IPR051675">
    <property type="entry name" value="Endo/Exo/Phosphatase_dom_1"/>
</dbReference>
<evidence type="ECO:0000313" key="3">
    <source>
        <dbReference type="Proteomes" id="UP000291117"/>
    </source>
</evidence>
<keyword evidence="1" id="KW-0812">Transmembrane</keyword>
<proteinExistence type="predicted"/>
<dbReference type="GO" id="GO:0015627">
    <property type="term" value="C:type II protein secretion system complex"/>
    <property type="evidence" value="ECO:0007669"/>
    <property type="project" value="TreeGrafter"/>
</dbReference>
<name>A0A4R0N704_9SPHI</name>
<keyword evidence="3" id="KW-1185">Reference proteome</keyword>
<feature type="transmembrane region" description="Helical" evidence="1">
    <location>
        <begin position="16"/>
        <end position="36"/>
    </location>
</feature>
<evidence type="ECO:0000256" key="1">
    <source>
        <dbReference type="SAM" id="Phobius"/>
    </source>
</evidence>
<dbReference type="EMBL" id="SJSM01000008">
    <property type="protein sequence ID" value="TCC95800.1"/>
    <property type="molecule type" value="Genomic_DNA"/>
</dbReference>
<dbReference type="InterPro" id="IPR010994">
    <property type="entry name" value="RuvA_2-like"/>
</dbReference>
<dbReference type="GO" id="GO:0015628">
    <property type="term" value="P:protein secretion by the type II secretion system"/>
    <property type="evidence" value="ECO:0007669"/>
    <property type="project" value="TreeGrafter"/>
</dbReference>
<dbReference type="Gene3D" id="1.10.150.280">
    <property type="entry name" value="AF1531-like domain"/>
    <property type="match status" value="2"/>
</dbReference>
<evidence type="ECO:0008006" key="4">
    <source>
        <dbReference type="Google" id="ProtNLM"/>
    </source>
</evidence>
<dbReference type="PANTHER" id="PTHR21180">
    <property type="entry name" value="ENDONUCLEASE/EXONUCLEASE/PHOSPHATASE FAMILY DOMAIN-CONTAINING PROTEIN 1"/>
    <property type="match status" value="1"/>
</dbReference>
<comment type="caution">
    <text evidence="2">The sequence shown here is derived from an EMBL/GenBank/DDBJ whole genome shotgun (WGS) entry which is preliminary data.</text>
</comment>
<dbReference type="Proteomes" id="UP000291117">
    <property type="component" value="Unassembled WGS sequence"/>
</dbReference>
<dbReference type="SUPFAM" id="SSF47781">
    <property type="entry name" value="RuvA domain 2-like"/>
    <property type="match status" value="3"/>
</dbReference>
<keyword evidence="1" id="KW-1133">Transmembrane helix</keyword>
<dbReference type="AlphaFoldDB" id="A0A4R0N704"/>
<reference evidence="2 3" key="1">
    <citation type="submission" date="2019-02" db="EMBL/GenBank/DDBJ databases">
        <title>Pedobacter sp. RP-3-8 sp. nov., isolated from Arctic soil.</title>
        <authorList>
            <person name="Dahal R.H."/>
        </authorList>
    </citation>
    <scope>NUCLEOTIDE SEQUENCE [LARGE SCALE GENOMIC DNA]</scope>
    <source>
        <strain evidence="2 3">RP-3-8</strain>
    </source>
</reference>
<dbReference type="PANTHER" id="PTHR21180:SF32">
    <property type="entry name" value="ENDONUCLEASE_EXONUCLEASE_PHOSPHATASE FAMILY DOMAIN-CONTAINING PROTEIN 1"/>
    <property type="match status" value="1"/>
</dbReference>
<gene>
    <name evidence="2" type="ORF">EZ444_14380</name>
</gene>
<dbReference type="Pfam" id="PF12836">
    <property type="entry name" value="HHH_3"/>
    <property type="match status" value="3"/>
</dbReference>
<sequence length="301" mass="34989">MKKWLAVYFGFTKREFNGLMTLFVLIGLMMSFPYLYGLVKEEEQVTEAEQQAVLTLALLDKKKLSDKKEYNFEQPTVKRKVSLFAFDPNRIGVEEWIKLGLSAKQAGAILKYRAKGGQFRKKEDLRKMYTISLHMYQQWEPYIRIANDLENSPALNSKTYPKQVHIKLAPVVVEVNGADTTALDQIRGIGMTFANRIINYRERIGGFYKKEQLMEVFGLDSVKYEEIKDQVVVDVTKLKRINVNTAEFADFKNHPYIRYKQVNALIQYRKQHGNYSNIADLNKVAILNQETINRLAAYLEF</sequence>
<dbReference type="OrthoDB" id="981124at2"/>
<dbReference type="RefSeq" id="WP_131609871.1">
    <property type="nucleotide sequence ID" value="NZ_SJSM01000008.1"/>
</dbReference>
<accession>A0A4R0N704</accession>
<evidence type="ECO:0000313" key="2">
    <source>
        <dbReference type="EMBL" id="TCC95800.1"/>
    </source>
</evidence>
<organism evidence="2 3">
    <name type="scientific">Pedobacter hiemivivus</name>
    <dbReference type="NCBI Taxonomy" id="2530454"/>
    <lineage>
        <taxon>Bacteria</taxon>
        <taxon>Pseudomonadati</taxon>
        <taxon>Bacteroidota</taxon>
        <taxon>Sphingobacteriia</taxon>
        <taxon>Sphingobacteriales</taxon>
        <taxon>Sphingobacteriaceae</taxon>
        <taxon>Pedobacter</taxon>
    </lineage>
</organism>
<dbReference type="Gene3D" id="1.10.150.310">
    <property type="entry name" value="Tex RuvX-like domain-like"/>
    <property type="match status" value="1"/>
</dbReference>
<protein>
    <recommendedName>
        <fullName evidence="4">Helix-hairpin-helix domain-containing protein</fullName>
    </recommendedName>
</protein>